<dbReference type="InterPro" id="IPR055217">
    <property type="entry name" value="TPR_EMC2"/>
</dbReference>
<keyword evidence="4" id="KW-0256">Endoplasmic reticulum</keyword>
<dbReference type="GO" id="GO:0072546">
    <property type="term" value="C:EMC complex"/>
    <property type="evidence" value="ECO:0007669"/>
    <property type="project" value="UniProtKB-UniRule"/>
</dbReference>
<organism evidence="6 7">
    <name type="scientific">Coprinellus micaceus</name>
    <name type="common">Glistening ink-cap mushroom</name>
    <name type="synonym">Coprinus micaceus</name>
    <dbReference type="NCBI Taxonomy" id="71717"/>
    <lineage>
        <taxon>Eukaryota</taxon>
        <taxon>Fungi</taxon>
        <taxon>Dikarya</taxon>
        <taxon>Basidiomycota</taxon>
        <taxon>Agaricomycotina</taxon>
        <taxon>Agaricomycetes</taxon>
        <taxon>Agaricomycetidae</taxon>
        <taxon>Agaricales</taxon>
        <taxon>Agaricineae</taxon>
        <taxon>Psathyrellaceae</taxon>
        <taxon>Coprinellus</taxon>
    </lineage>
</organism>
<dbReference type="AlphaFoldDB" id="A0A4Y7SV31"/>
<comment type="subcellular location">
    <subcellularLocation>
        <location evidence="4">Endoplasmic reticulum membrane</location>
        <topology evidence="4">Peripheral membrane protein</topology>
        <orientation evidence="4">Cytoplasmic side</orientation>
    </subcellularLocation>
</comment>
<comment type="caution">
    <text evidence="6">The sequence shown here is derived from an EMBL/GenBank/DDBJ whole genome shotgun (WGS) entry which is preliminary data.</text>
</comment>
<dbReference type="InterPro" id="IPR019734">
    <property type="entry name" value="TPR_rpt"/>
</dbReference>
<comment type="function">
    <text evidence="4">Part of the endoplasmic reticulum membrane protein complex (EMC) that enables the energy-independent insertion into endoplasmic reticulum membranes of newly synthesized membrane proteins.</text>
</comment>
<dbReference type="InterPro" id="IPR011990">
    <property type="entry name" value="TPR-like_helical_dom_sf"/>
</dbReference>
<evidence type="ECO:0000256" key="3">
    <source>
        <dbReference type="PROSITE-ProRule" id="PRU00339"/>
    </source>
</evidence>
<comment type="subunit">
    <text evidence="4">Component of the ER membrane protein complex (EMC).</text>
</comment>
<dbReference type="PANTHER" id="PTHR12760">
    <property type="entry name" value="TETRATRICOPEPTIDE REPEAT PROTEIN"/>
    <property type="match status" value="1"/>
</dbReference>
<name>A0A4Y7SV31_COPMI</name>
<gene>
    <name evidence="6" type="ORF">FA13DRAFT_1796372</name>
</gene>
<keyword evidence="1" id="KW-0677">Repeat</keyword>
<dbReference type="STRING" id="71717.A0A4Y7SV31"/>
<accession>A0A4Y7SV31</accession>
<evidence type="ECO:0000259" key="5">
    <source>
        <dbReference type="Pfam" id="PF22890"/>
    </source>
</evidence>
<reference evidence="6 7" key="1">
    <citation type="journal article" date="2019" name="Nat. Ecol. Evol.">
        <title>Megaphylogeny resolves global patterns of mushroom evolution.</title>
        <authorList>
            <person name="Varga T."/>
            <person name="Krizsan K."/>
            <person name="Foldi C."/>
            <person name="Dima B."/>
            <person name="Sanchez-Garcia M."/>
            <person name="Sanchez-Ramirez S."/>
            <person name="Szollosi G.J."/>
            <person name="Szarkandi J.G."/>
            <person name="Papp V."/>
            <person name="Albert L."/>
            <person name="Andreopoulos W."/>
            <person name="Angelini C."/>
            <person name="Antonin V."/>
            <person name="Barry K.W."/>
            <person name="Bougher N.L."/>
            <person name="Buchanan P."/>
            <person name="Buyck B."/>
            <person name="Bense V."/>
            <person name="Catcheside P."/>
            <person name="Chovatia M."/>
            <person name="Cooper J."/>
            <person name="Damon W."/>
            <person name="Desjardin D."/>
            <person name="Finy P."/>
            <person name="Geml J."/>
            <person name="Haridas S."/>
            <person name="Hughes K."/>
            <person name="Justo A."/>
            <person name="Karasinski D."/>
            <person name="Kautmanova I."/>
            <person name="Kiss B."/>
            <person name="Kocsube S."/>
            <person name="Kotiranta H."/>
            <person name="LaButti K.M."/>
            <person name="Lechner B.E."/>
            <person name="Liimatainen K."/>
            <person name="Lipzen A."/>
            <person name="Lukacs Z."/>
            <person name="Mihaltcheva S."/>
            <person name="Morgado L.N."/>
            <person name="Niskanen T."/>
            <person name="Noordeloos M.E."/>
            <person name="Ohm R.A."/>
            <person name="Ortiz-Santana B."/>
            <person name="Ovrebo C."/>
            <person name="Racz N."/>
            <person name="Riley R."/>
            <person name="Savchenko A."/>
            <person name="Shiryaev A."/>
            <person name="Soop K."/>
            <person name="Spirin V."/>
            <person name="Szebenyi C."/>
            <person name="Tomsovsky M."/>
            <person name="Tulloss R.E."/>
            <person name="Uehling J."/>
            <person name="Grigoriev I.V."/>
            <person name="Vagvolgyi C."/>
            <person name="Papp T."/>
            <person name="Martin F.M."/>
            <person name="Miettinen O."/>
            <person name="Hibbett D.S."/>
            <person name="Nagy L.G."/>
        </authorList>
    </citation>
    <scope>NUCLEOTIDE SEQUENCE [LARGE SCALE GENOMIC DNA]</scope>
    <source>
        <strain evidence="6 7">FP101781</strain>
    </source>
</reference>
<proteinExistence type="inferred from homology"/>
<keyword evidence="2 3" id="KW-0802">TPR repeat</keyword>
<evidence type="ECO:0000313" key="7">
    <source>
        <dbReference type="Proteomes" id="UP000298030"/>
    </source>
</evidence>
<keyword evidence="7" id="KW-1185">Reference proteome</keyword>
<evidence type="ECO:0000313" key="6">
    <source>
        <dbReference type="EMBL" id="TEB25474.1"/>
    </source>
</evidence>
<protein>
    <recommendedName>
        <fullName evidence="4">ER membrane protein complex subunit 2</fullName>
    </recommendedName>
</protein>
<dbReference type="Gene3D" id="1.25.40.10">
    <property type="entry name" value="Tetratricopeptide repeat domain"/>
    <property type="match status" value="1"/>
</dbReference>
<feature type="repeat" description="TPR" evidence="3">
    <location>
        <begin position="146"/>
        <end position="179"/>
    </location>
</feature>
<dbReference type="InterPro" id="IPR039856">
    <property type="entry name" value="EMC2-like"/>
</dbReference>
<dbReference type="SMART" id="SM00028">
    <property type="entry name" value="TPR"/>
    <property type="match status" value="2"/>
</dbReference>
<sequence>MSLSNSLQKLASYRSNSSRESQNVFKIGSELLKAGNAPRDEEGWAFLEQLALAAIDLDRLDVADICLQKLTEKFPASPRVEVLTGIRMEATEPITTVLEYYNELLHADPTNAAAWKRRISVLRRARSTDKAAEELIEYLDTFYTDPEGWLELADIYVSNRQYTSALQALSHALVLNPQNPFTFVQFAETAYSSGDLPLALKMFLLAVDMIERDIESPEPSPPTGLALRTWWGIKLCTRHLLDGSGTTTSPSNTDVPKHVQSLDILATERILSPYKGKELETQRHLVENWVSKK</sequence>
<dbReference type="OrthoDB" id="124397at2759"/>
<dbReference type="SUPFAM" id="SSF48452">
    <property type="entry name" value="TPR-like"/>
    <property type="match status" value="1"/>
</dbReference>
<dbReference type="PROSITE" id="PS50005">
    <property type="entry name" value="TPR"/>
    <property type="match status" value="1"/>
</dbReference>
<evidence type="ECO:0000256" key="1">
    <source>
        <dbReference type="ARBA" id="ARBA00022737"/>
    </source>
</evidence>
<dbReference type="EMBL" id="QPFP01000056">
    <property type="protein sequence ID" value="TEB25474.1"/>
    <property type="molecule type" value="Genomic_DNA"/>
</dbReference>
<evidence type="ECO:0000256" key="2">
    <source>
        <dbReference type="ARBA" id="ARBA00022803"/>
    </source>
</evidence>
<dbReference type="Pfam" id="PF22890">
    <property type="entry name" value="TPR_EMC2"/>
    <property type="match status" value="1"/>
</dbReference>
<comment type="similarity">
    <text evidence="4">Belongs to the EMC2 family.</text>
</comment>
<evidence type="ECO:0000256" key="4">
    <source>
        <dbReference type="RuleBase" id="RU367091"/>
    </source>
</evidence>
<keyword evidence="4" id="KW-0472">Membrane</keyword>
<feature type="domain" description="EMC2 TPR-like" evidence="5">
    <location>
        <begin position="64"/>
        <end position="190"/>
    </location>
</feature>
<dbReference type="Proteomes" id="UP000298030">
    <property type="component" value="Unassembled WGS sequence"/>
</dbReference>